<protein>
    <submittedName>
        <fullName evidence="3">Uncharacterized protein</fullName>
    </submittedName>
</protein>
<keyword evidence="4" id="KW-1185">Reference proteome</keyword>
<proteinExistence type="predicted"/>
<keyword evidence="2" id="KW-0472">Membrane</keyword>
<dbReference type="RefSeq" id="XP_049152085.1">
    <property type="nucleotide sequence ID" value="XM_049294938.1"/>
</dbReference>
<name>A0A9Q8T755_9PEZI</name>
<evidence type="ECO:0000256" key="2">
    <source>
        <dbReference type="SAM" id="Phobius"/>
    </source>
</evidence>
<dbReference type="KEGG" id="clup:CLUP02_16014"/>
<dbReference type="Proteomes" id="UP000830671">
    <property type="component" value="Chromosome 9"/>
</dbReference>
<evidence type="ECO:0000313" key="3">
    <source>
        <dbReference type="EMBL" id="UQC90484.1"/>
    </source>
</evidence>
<organism evidence="3 4">
    <name type="scientific">Colletotrichum lupini</name>
    <dbReference type="NCBI Taxonomy" id="145971"/>
    <lineage>
        <taxon>Eukaryota</taxon>
        <taxon>Fungi</taxon>
        <taxon>Dikarya</taxon>
        <taxon>Ascomycota</taxon>
        <taxon>Pezizomycotina</taxon>
        <taxon>Sordariomycetes</taxon>
        <taxon>Hypocreomycetidae</taxon>
        <taxon>Glomerellales</taxon>
        <taxon>Glomerellaceae</taxon>
        <taxon>Colletotrichum</taxon>
        <taxon>Colletotrichum acutatum species complex</taxon>
    </lineage>
</organism>
<sequence>MSNWALSGSVAKGSHSDPLLPMGLLILLFIFAGNEDFISKRLPISTSKTLPGVLKLSGQETEPQPSSKTLDPSFDSGAGLDVHKTSRSGKRDILSSNALLTASFLFRSLPQLIILQTT</sequence>
<dbReference type="GeneID" id="73349948"/>
<reference evidence="3" key="1">
    <citation type="journal article" date="2021" name="Mol. Plant Microbe Interact.">
        <title>Complete Genome Sequence of the Plant-Pathogenic Fungus Colletotrichum lupini.</title>
        <authorList>
            <person name="Baroncelli R."/>
            <person name="Pensec F."/>
            <person name="Da Lio D."/>
            <person name="Boufleur T."/>
            <person name="Vicente I."/>
            <person name="Sarrocco S."/>
            <person name="Picot A."/>
            <person name="Baraldi E."/>
            <person name="Sukno S."/>
            <person name="Thon M."/>
            <person name="Le Floch G."/>
        </authorList>
    </citation>
    <scope>NUCLEOTIDE SEQUENCE</scope>
    <source>
        <strain evidence="3">IMI 504893</strain>
    </source>
</reference>
<evidence type="ECO:0000256" key="1">
    <source>
        <dbReference type="SAM" id="MobiDB-lite"/>
    </source>
</evidence>
<accession>A0A9Q8T755</accession>
<feature type="compositionally biased region" description="Polar residues" evidence="1">
    <location>
        <begin position="58"/>
        <end position="70"/>
    </location>
</feature>
<keyword evidence="2" id="KW-0812">Transmembrane</keyword>
<dbReference type="AlphaFoldDB" id="A0A9Q8T755"/>
<gene>
    <name evidence="3" type="ORF">CLUP02_16014</name>
</gene>
<dbReference type="EMBL" id="CP019481">
    <property type="protein sequence ID" value="UQC90484.1"/>
    <property type="molecule type" value="Genomic_DNA"/>
</dbReference>
<evidence type="ECO:0000313" key="4">
    <source>
        <dbReference type="Proteomes" id="UP000830671"/>
    </source>
</evidence>
<feature type="transmembrane region" description="Helical" evidence="2">
    <location>
        <begin position="20"/>
        <end position="38"/>
    </location>
</feature>
<feature type="region of interest" description="Disordered" evidence="1">
    <location>
        <begin position="55"/>
        <end position="81"/>
    </location>
</feature>
<keyword evidence="2" id="KW-1133">Transmembrane helix</keyword>